<organism evidence="2 3">
    <name type="scientific">Photobacterium halotolerans</name>
    <dbReference type="NCBI Taxonomy" id="265726"/>
    <lineage>
        <taxon>Bacteria</taxon>
        <taxon>Pseudomonadati</taxon>
        <taxon>Pseudomonadota</taxon>
        <taxon>Gammaproteobacteria</taxon>
        <taxon>Vibrionales</taxon>
        <taxon>Vibrionaceae</taxon>
        <taxon>Photobacterium</taxon>
    </lineage>
</organism>
<reference evidence="2 3" key="1">
    <citation type="submission" date="2014-12" db="EMBL/GenBank/DDBJ databases">
        <title>Mercury Reductase activity and rhizosphere competence traits in the genome of root associated Photobacterium halotolerans MELD1.</title>
        <authorList>
            <person name="Mathew D.C."/>
            <person name="Huang C.-C."/>
        </authorList>
    </citation>
    <scope>NUCLEOTIDE SEQUENCE [LARGE SCALE GENOMIC DNA]</scope>
    <source>
        <strain evidence="2 3">MELD1</strain>
    </source>
</reference>
<dbReference type="Pfam" id="PF01323">
    <property type="entry name" value="DSBA"/>
    <property type="match status" value="1"/>
</dbReference>
<feature type="domain" description="DSBA-like thioredoxin" evidence="1">
    <location>
        <begin position="8"/>
        <end position="210"/>
    </location>
</feature>
<evidence type="ECO:0000313" key="3">
    <source>
        <dbReference type="Proteomes" id="UP000033633"/>
    </source>
</evidence>
<protein>
    <submittedName>
        <fullName evidence="2">DSBA oxidoreductase</fullName>
    </submittedName>
</protein>
<dbReference type="STRING" id="265726.KY46_08220"/>
<accession>A0A0F5VDU7</accession>
<dbReference type="PANTHER" id="PTHR13887:SF41">
    <property type="entry name" value="THIOREDOXIN SUPERFAMILY PROTEIN"/>
    <property type="match status" value="1"/>
</dbReference>
<dbReference type="OrthoDB" id="9799122at2"/>
<dbReference type="SUPFAM" id="SSF52833">
    <property type="entry name" value="Thioredoxin-like"/>
    <property type="match status" value="1"/>
</dbReference>
<evidence type="ECO:0000313" key="2">
    <source>
        <dbReference type="EMBL" id="KKD00243.1"/>
    </source>
</evidence>
<dbReference type="GO" id="GO:0016491">
    <property type="term" value="F:oxidoreductase activity"/>
    <property type="evidence" value="ECO:0007669"/>
    <property type="project" value="InterPro"/>
</dbReference>
<dbReference type="EMBL" id="JWYV01000005">
    <property type="protein sequence ID" value="KKD00243.1"/>
    <property type="molecule type" value="Genomic_DNA"/>
</dbReference>
<dbReference type="PANTHER" id="PTHR13887">
    <property type="entry name" value="GLUTATHIONE S-TRANSFERASE KAPPA"/>
    <property type="match status" value="1"/>
</dbReference>
<comment type="caution">
    <text evidence="2">The sequence shown here is derived from an EMBL/GenBank/DDBJ whole genome shotgun (WGS) entry which is preliminary data.</text>
</comment>
<dbReference type="PATRIC" id="fig|265726.11.peg.3773"/>
<evidence type="ECO:0000259" key="1">
    <source>
        <dbReference type="Pfam" id="PF01323"/>
    </source>
</evidence>
<proteinExistence type="predicted"/>
<gene>
    <name evidence="2" type="ORF">KY46_08220</name>
</gene>
<keyword evidence="3" id="KW-1185">Reference proteome</keyword>
<dbReference type="InterPro" id="IPR001853">
    <property type="entry name" value="DSBA-like_thioredoxin_dom"/>
</dbReference>
<sequence>MSTHTHLTIDIVSDVVCPWCYIGYKRLEEAMAAYKDQVQFTVRWHPFELNPAMQEEGQLLSEHLAEKYQITPEQSEQNRARIIALGEESGIRFHFTPLSRIYNTFRAHQLLHWAANYGRQTELKLALFEAYFTEQDDPSQLSVLLDAAETAGLDRDEAELVLKQGNFAEAVRAEEQTWSGQGITAVPAFVFHEKYLLSGAQDADTFKQVIETLLDEMA</sequence>
<dbReference type="RefSeq" id="WP_046220165.1">
    <property type="nucleotide sequence ID" value="NZ_JWYV01000005.1"/>
</dbReference>
<dbReference type="Proteomes" id="UP000033633">
    <property type="component" value="Unassembled WGS sequence"/>
</dbReference>
<dbReference type="InterPro" id="IPR036249">
    <property type="entry name" value="Thioredoxin-like_sf"/>
</dbReference>
<dbReference type="Gene3D" id="3.40.30.10">
    <property type="entry name" value="Glutaredoxin"/>
    <property type="match status" value="1"/>
</dbReference>
<name>A0A0F5VDU7_9GAMM</name>
<dbReference type="AlphaFoldDB" id="A0A0F5VDU7"/>
<dbReference type="CDD" id="cd03024">
    <property type="entry name" value="DsbA_FrnE"/>
    <property type="match status" value="1"/>
</dbReference>